<gene>
    <name evidence="2" type="ORF">AVDCRST_MAG60-823</name>
</gene>
<sequence>MIRHTVAFRLLHDAGSASEQDFLVAALELASIPGVERFEQLRQTSRKNEFTFGFSMEFADDAAYQAYNEHPTHTRFVQERWVPEVADFLELDYQPLGQD</sequence>
<reference evidence="2" key="1">
    <citation type="submission" date="2020-02" db="EMBL/GenBank/DDBJ databases">
        <authorList>
            <person name="Meier V. D."/>
        </authorList>
    </citation>
    <scope>NUCLEOTIDE SEQUENCE</scope>
    <source>
        <strain evidence="2">AVDCRST_MAG60</strain>
    </source>
</reference>
<dbReference type="SUPFAM" id="SSF54909">
    <property type="entry name" value="Dimeric alpha+beta barrel"/>
    <property type="match status" value="1"/>
</dbReference>
<feature type="domain" description="Stress-response A/B barrel" evidence="1">
    <location>
        <begin position="2"/>
        <end position="93"/>
    </location>
</feature>
<name>A0A6J4N7V5_9ACTN</name>
<proteinExistence type="predicted"/>
<dbReference type="PROSITE" id="PS51502">
    <property type="entry name" value="S_R_A_B_BARREL"/>
    <property type="match status" value="1"/>
</dbReference>
<protein>
    <recommendedName>
        <fullName evidence="1">Stress-response A/B barrel domain-containing protein</fullName>
    </recommendedName>
</protein>
<dbReference type="Gene3D" id="3.30.70.100">
    <property type="match status" value="1"/>
</dbReference>
<dbReference type="InterPro" id="IPR011008">
    <property type="entry name" value="Dimeric_a/b-barrel"/>
</dbReference>
<dbReference type="EMBL" id="CADCUN010000088">
    <property type="protein sequence ID" value="CAA9380172.1"/>
    <property type="molecule type" value="Genomic_DNA"/>
</dbReference>
<evidence type="ECO:0000259" key="1">
    <source>
        <dbReference type="PROSITE" id="PS51502"/>
    </source>
</evidence>
<organism evidence="2">
    <name type="scientific">uncultured Nocardioides sp</name>
    <dbReference type="NCBI Taxonomy" id="198441"/>
    <lineage>
        <taxon>Bacteria</taxon>
        <taxon>Bacillati</taxon>
        <taxon>Actinomycetota</taxon>
        <taxon>Actinomycetes</taxon>
        <taxon>Propionibacteriales</taxon>
        <taxon>Nocardioidaceae</taxon>
        <taxon>Nocardioides</taxon>
        <taxon>environmental samples</taxon>
    </lineage>
</organism>
<accession>A0A6J4N7V5</accession>
<dbReference type="Pfam" id="PF07876">
    <property type="entry name" value="Dabb"/>
    <property type="match status" value="1"/>
</dbReference>
<dbReference type="AlphaFoldDB" id="A0A6J4N7V5"/>
<dbReference type="SMART" id="SM00886">
    <property type="entry name" value="Dabb"/>
    <property type="match status" value="1"/>
</dbReference>
<evidence type="ECO:0000313" key="2">
    <source>
        <dbReference type="EMBL" id="CAA9380172.1"/>
    </source>
</evidence>
<dbReference type="InterPro" id="IPR013097">
    <property type="entry name" value="Dabb"/>
</dbReference>